<dbReference type="RefSeq" id="WP_119669475.1">
    <property type="nucleotide sequence ID" value="NZ_QXED01000006.1"/>
</dbReference>
<dbReference type="AlphaFoldDB" id="A0A418M3H1"/>
<reference evidence="1 2" key="1">
    <citation type="submission" date="2018-08" db="EMBL/GenBank/DDBJ databases">
        <title>Fibrisoma montanum sp. nov., isolated from Danxia mountain soil.</title>
        <authorList>
            <person name="Huang Y."/>
        </authorList>
    </citation>
    <scope>NUCLEOTIDE SEQUENCE [LARGE SCALE GENOMIC DNA]</scope>
    <source>
        <strain evidence="1 2">HYT19</strain>
    </source>
</reference>
<keyword evidence="1" id="KW-0378">Hydrolase</keyword>
<comment type="caution">
    <text evidence="1">The sequence shown here is derived from an EMBL/GenBank/DDBJ whole genome shotgun (WGS) entry which is preliminary data.</text>
</comment>
<protein>
    <submittedName>
        <fullName evidence="1">HNH endonuclease</fullName>
    </submittedName>
</protein>
<sequence length="113" mass="13306">MPRQERIIRPWERRKVTEGKTAYVSRDRSFYASNAWRTASERYRRENPFCVECLKADMLTDCSPGTGNGVTDHKVPISSGADPWDESNWQVLCHKHHNSKRFKERKDRQHGDD</sequence>
<dbReference type="OrthoDB" id="962665at2"/>
<organism evidence="1 2">
    <name type="scientific">Fibrisoma montanum</name>
    <dbReference type="NCBI Taxonomy" id="2305895"/>
    <lineage>
        <taxon>Bacteria</taxon>
        <taxon>Pseudomonadati</taxon>
        <taxon>Bacteroidota</taxon>
        <taxon>Cytophagia</taxon>
        <taxon>Cytophagales</taxon>
        <taxon>Spirosomataceae</taxon>
        <taxon>Fibrisoma</taxon>
    </lineage>
</organism>
<proteinExistence type="predicted"/>
<dbReference type="CDD" id="cd00085">
    <property type="entry name" value="HNHc"/>
    <property type="match status" value="1"/>
</dbReference>
<dbReference type="EMBL" id="QXED01000006">
    <property type="protein sequence ID" value="RIV20308.1"/>
    <property type="molecule type" value="Genomic_DNA"/>
</dbReference>
<keyword evidence="1" id="KW-0540">Nuclease</keyword>
<keyword evidence="2" id="KW-1185">Reference proteome</keyword>
<dbReference type="InterPro" id="IPR003615">
    <property type="entry name" value="HNH_nuc"/>
</dbReference>
<keyword evidence="1" id="KW-0255">Endonuclease</keyword>
<name>A0A418M3H1_9BACT</name>
<dbReference type="Gene3D" id="1.10.30.50">
    <property type="match status" value="1"/>
</dbReference>
<evidence type="ECO:0000313" key="2">
    <source>
        <dbReference type="Proteomes" id="UP000283523"/>
    </source>
</evidence>
<dbReference type="GO" id="GO:0004519">
    <property type="term" value="F:endonuclease activity"/>
    <property type="evidence" value="ECO:0007669"/>
    <property type="project" value="UniProtKB-KW"/>
</dbReference>
<dbReference type="Proteomes" id="UP000283523">
    <property type="component" value="Unassembled WGS sequence"/>
</dbReference>
<accession>A0A418M3H1</accession>
<evidence type="ECO:0000313" key="1">
    <source>
        <dbReference type="EMBL" id="RIV20308.1"/>
    </source>
</evidence>
<gene>
    <name evidence="1" type="ORF">DYU11_19855</name>
</gene>